<evidence type="ECO:0000313" key="1">
    <source>
        <dbReference type="EMBL" id="PWG00460.1"/>
    </source>
</evidence>
<protein>
    <submittedName>
        <fullName evidence="1">Transcriptional regulator</fullName>
    </submittedName>
</protein>
<dbReference type="Gene3D" id="1.10.10.10">
    <property type="entry name" value="Winged helix-like DNA-binding domain superfamily/Winged helix DNA-binding domain"/>
    <property type="match status" value="1"/>
</dbReference>
<dbReference type="EMBL" id="QCXQ01000002">
    <property type="protein sequence ID" value="PWG00460.1"/>
    <property type="molecule type" value="Genomic_DNA"/>
</dbReference>
<dbReference type="InterPro" id="IPR036388">
    <property type="entry name" value="WH-like_DNA-bd_sf"/>
</dbReference>
<dbReference type="PANTHER" id="PTHR33221">
    <property type="entry name" value="WINGED HELIX-TURN-HELIX TRANSCRIPTIONAL REGULATOR, RRF2 FAMILY"/>
    <property type="match status" value="1"/>
</dbReference>
<comment type="caution">
    <text evidence="1">The sequence shown here is derived from an EMBL/GenBank/DDBJ whole genome shotgun (WGS) entry which is preliminary data.</text>
</comment>
<dbReference type="GO" id="GO:0005829">
    <property type="term" value="C:cytosol"/>
    <property type="evidence" value="ECO:0007669"/>
    <property type="project" value="TreeGrafter"/>
</dbReference>
<evidence type="ECO:0000313" key="2">
    <source>
        <dbReference type="Proteomes" id="UP000245080"/>
    </source>
</evidence>
<gene>
    <name evidence="1" type="ORF">DCM90_05920</name>
</gene>
<dbReference type="InterPro" id="IPR000944">
    <property type="entry name" value="Tscrpt_reg_Rrf2"/>
</dbReference>
<name>A0A2V1N312_9LACO</name>
<dbReference type="AlphaFoldDB" id="A0A2V1N312"/>
<keyword evidence="2" id="KW-1185">Reference proteome</keyword>
<dbReference type="InterPro" id="IPR036390">
    <property type="entry name" value="WH_DNA-bd_sf"/>
</dbReference>
<dbReference type="Proteomes" id="UP000245080">
    <property type="component" value="Unassembled WGS sequence"/>
</dbReference>
<dbReference type="OrthoDB" id="213028at2"/>
<dbReference type="PROSITE" id="PS51197">
    <property type="entry name" value="HTH_RRF2_2"/>
    <property type="match status" value="1"/>
</dbReference>
<dbReference type="RefSeq" id="WP_109250408.1">
    <property type="nucleotide sequence ID" value="NZ_QCXQ01000002.1"/>
</dbReference>
<dbReference type="GO" id="GO:0003700">
    <property type="term" value="F:DNA-binding transcription factor activity"/>
    <property type="evidence" value="ECO:0007669"/>
    <property type="project" value="TreeGrafter"/>
</dbReference>
<dbReference type="PANTHER" id="PTHR33221:SF15">
    <property type="entry name" value="HTH-TYPE TRANSCRIPTIONAL REGULATOR YWGB-RELATED"/>
    <property type="match status" value="1"/>
</dbReference>
<reference evidence="1 2" key="1">
    <citation type="journal article" date="2018" name="Int. J. Syst. Evol. Microbiol.">
        <title>Lactobacillus bambusae sp. nov., isolated from a traditional fermented Ma-bamboo shoots of Taiwan.</title>
        <authorList>
            <person name="Wang L.-T."/>
        </authorList>
    </citation>
    <scope>NUCLEOTIDE SEQUENCE [LARGE SCALE GENOMIC DNA]</scope>
    <source>
        <strain evidence="1 2">BS-W1</strain>
    </source>
</reference>
<proteinExistence type="predicted"/>
<accession>A0A2V1N312</accession>
<dbReference type="Pfam" id="PF02082">
    <property type="entry name" value="Rrf2"/>
    <property type="match status" value="1"/>
</dbReference>
<sequence length="145" mass="15840">MKYSYKLSDAIHILTYLIVAPNEDLSSKAIAASIETNPSTVRSLMADLKRAGLIRSQQGVSAPTLGASPDQITLLDVYQAINMDHDLLHVDPKTNPQCIVGGNIQATLDAAYEEVQAAAFQRMQTITIQDIVDGVLKRHDTTDFK</sequence>
<dbReference type="SUPFAM" id="SSF46785">
    <property type="entry name" value="Winged helix' DNA-binding domain"/>
    <property type="match status" value="1"/>
</dbReference>
<organism evidence="1 2">
    <name type="scientific">Levilactobacillus bambusae</name>
    <dbReference type="NCBI Taxonomy" id="2024736"/>
    <lineage>
        <taxon>Bacteria</taxon>
        <taxon>Bacillati</taxon>
        <taxon>Bacillota</taxon>
        <taxon>Bacilli</taxon>
        <taxon>Lactobacillales</taxon>
        <taxon>Lactobacillaceae</taxon>
        <taxon>Levilactobacillus</taxon>
    </lineage>
</organism>